<dbReference type="EC" id="1.14.14.1" evidence="13"/>
<evidence type="ECO:0000256" key="9">
    <source>
        <dbReference type="ARBA" id="ARBA00023033"/>
    </source>
</evidence>
<dbReference type="InterPro" id="IPR036396">
    <property type="entry name" value="Cyt_P450_sf"/>
</dbReference>
<keyword evidence="9 12" id="KW-0503">Monooxygenase</keyword>
<keyword evidence="7 12" id="KW-0560">Oxidoreductase</keyword>
<feature type="binding site" description="axial binding residue" evidence="11">
    <location>
        <position position="463"/>
    </location>
    <ligand>
        <name>heme</name>
        <dbReference type="ChEBI" id="CHEBI:30413"/>
    </ligand>
    <ligandPart>
        <name>Fe</name>
        <dbReference type="ChEBI" id="CHEBI:18248"/>
    </ligandPart>
</feature>
<dbReference type="PANTHER" id="PTHR24289:SF21">
    <property type="entry name" value="CYTOCHROME P450 1A"/>
    <property type="match status" value="1"/>
</dbReference>
<keyword evidence="4 11" id="KW-0479">Metal-binding</keyword>
<dbReference type="OMA" id="DPRAYWQ"/>
<keyword evidence="8 11" id="KW-0408">Iron</keyword>
<dbReference type="InterPro" id="IPR001128">
    <property type="entry name" value="Cyt_P450"/>
</dbReference>
<dbReference type="InterPro" id="IPR017972">
    <property type="entry name" value="Cyt_P450_CS"/>
</dbReference>
<evidence type="ECO:0000256" key="12">
    <source>
        <dbReference type="RuleBase" id="RU000461"/>
    </source>
</evidence>
<dbReference type="PANTHER" id="PTHR24289">
    <property type="entry name" value="STEROID 17-ALPHA-HYDROXYLASE/17,20 LYASE"/>
    <property type="match status" value="1"/>
</dbReference>
<reference evidence="14" key="2">
    <citation type="submission" date="2025-09" db="UniProtKB">
        <authorList>
            <consortium name="Ensembl"/>
        </authorList>
    </citation>
    <scope>IDENTIFICATION</scope>
</reference>
<keyword evidence="3 11" id="KW-0349">Heme</keyword>
<dbReference type="GO" id="GO:0020037">
    <property type="term" value="F:heme binding"/>
    <property type="evidence" value="ECO:0007669"/>
    <property type="project" value="UniProtKB-UniRule"/>
</dbReference>
<comment type="cofactor">
    <cofactor evidence="1 11 13">
        <name>heme</name>
        <dbReference type="ChEBI" id="CHEBI:30413"/>
    </cofactor>
</comment>
<accession>A0A8D2J4U9</accession>
<evidence type="ECO:0000256" key="5">
    <source>
        <dbReference type="ARBA" id="ARBA00022824"/>
    </source>
</evidence>
<dbReference type="SUPFAM" id="SSF48264">
    <property type="entry name" value="Cytochrome P450"/>
    <property type="match status" value="1"/>
</dbReference>
<evidence type="ECO:0000256" key="8">
    <source>
        <dbReference type="ARBA" id="ARBA00023004"/>
    </source>
</evidence>
<proteinExistence type="inferred from homology"/>
<evidence type="ECO:0000313" key="15">
    <source>
        <dbReference type="Proteomes" id="UP000694545"/>
    </source>
</evidence>
<dbReference type="AlphaFoldDB" id="A0A8D2J4U9"/>
<organism evidence="14 15">
    <name type="scientific">Varanus komodoensis</name>
    <name type="common">Komodo dragon</name>
    <dbReference type="NCBI Taxonomy" id="61221"/>
    <lineage>
        <taxon>Eukaryota</taxon>
        <taxon>Metazoa</taxon>
        <taxon>Chordata</taxon>
        <taxon>Craniata</taxon>
        <taxon>Vertebrata</taxon>
        <taxon>Euteleostomi</taxon>
        <taxon>Lepidosauria</taxon>
        <taxon>Squamata</taxon>
        <taxon>Bifurcata</taxon>
        <taxon>Unidentata</taxon>
        <taxon>Episquamata</taxon>
        <taxon>Toxicofera</taxon>
        <taxon>Anguimorpha</taxon>
        <taxon>Paleoanguimorpha</taxon>
        <taxon>Varanoidea</taxon>
        <taxon>Varanidae</taxon>
        <taxon>Varanus</taxon>
    </lineage>
</organism>
<dbReference type="FunFam" id="1.10.630.10:FF:000002">
    <property type="entry name" value="Cytochrome P450 1A1"/>
    <property type="match status" value="1"/>
</dbReference>
<name>A0A8D2J4U9_VARKO</name>
<dbReference type="GO" id="GO:0042446">
    <property type="term" value="P:hormone biosynthetic process"/>
    <property type="evidence" value="ECO:0007669"/>
    <property type="project" value="TreeGrafter"/>
</dbReference>
<evidence type="ECO:0000256" key="11">
    <source>
        <dbReference type="PIRSR" id="PIRSR602401-1"/>
    </source>
</evidence>
<dbReference type="InterPro" id="IPR002401">
    <property type="entry name" value="Cyt_P450_E_grp-I"/>
</dbReference>
<dbReference type="PROSITE" id="PS00086">
    <property type="entry name" value="CYTOCHROME_P450"/>
    <property type="match status" value="1"/>
</dbReference>
<dbReference type="Gene3D" id="1.10.630.10">
    <property type="entry name" value="Cytochrome P450"/>
    <property type="match status" value="1"/>
</dbReference>
<sequence length="520" mass="59556">MYEWGCPENIAVWIGSPGPISVTDTLIAFLLSYLLLVFIKSFWQRIPPGLKRPPGPRGYPLIGNMLDLGKNPHRSLAEMSQKYGDVMQIHLGTRPVVVLSGLETIRQALIKQADDFLARPDLYSFQFIEDGQSLTFGRLSLDVWRANRKLAQTALKAFSSTSLLEDHVSEQADCLIAKFQELMKEKESFEPYQYLVISVLNVICAMCFGKHYNHEDQELLKMLNMNNEFGEASASGNPADFIPILRYLPNKAMKAFQEVNQRFSALVQKIVKEHYLNFDKNNIRDITDSLIDQCQGEGMDVNPNVQQLNRKVTYIVNDLFGAGFDTVTTALSWCLMYLATYPEVQKKIQEEIDQTIGRERKPRLSDRPMLPYTEAFIMEVFRHTTFVPFTIPHCTNRDTTVNGFYIPRDTCVFVNQWQVNHDPKLWKDPCDFSPERFLSADGTGISRNEVEKVLLFGLGKRRCLGENIGKWEIFLFLTTLVQTLEFHVLNRETVDMTPRYGLTMKYKMCEQKSGAGRVGC</sequence>
<dbReference type="PRINTS" id="PR01683">
    <property type="entry name" value="EP450ICYP1A"/>
</dbReference>
<dbReference type="PRINTS" id="PR00463">
    <property type="entry name" value="EP450I"/>
</dbReference>
<protein>
    <recommendedName>
        <fullName evidence="13">Cytochrome P450 1A</fullName>
        <ecNumber evidence="13">1.14.14.1</ecNumber>
    </recommendedName>
</protein>
<keyword evidence="6 13" id="KW-0492">Microsome</keyword>
<comment type="similarity">
    <text evidence="2 12">Belongs to the cytochrome P450 family.</text>
</comment>
<comment type="function">
    <text evidence="13">Cytochromes P450 are a group of heme-thiolate monooxygenases. They oxidize a variety of structurally unrelated compounds, including steroids, fatty acids, and xenobiotics.</text>
</comment>
<reference evidence="14" key="1">
    <citation type="submission" date="2025-08" db="UniProtKB">
        <authorList>
            <consortium name="Ensembl"/>
        </authorList>
    </citation>
    <scope>IDENTIFICATION</scope>
</reference>
<dbReference type="GO" id="GO:0042448">
    <property type="term" value="P:progesterone metabolic process"/>
    <property type="evidence" value="ECO:0007669"/>
    <property type="project" value="TreeGrafter"/>
</dbReference>
<evidence type="ECO:0000313" key="14">
    <source>
        <dbReference type="Ensembl" id="ENSVKKP00000004385.1"/>
    </source>
</evidence>
<evidence type="ECO:0000256" key="3">
    <source>
        <dbReference type="ARBA" id="ARBA00022617"/>
    </source>
</evidence>
<comment type="subcellular location">
    <subcellularLocation>
        <location evidence="13">Endoplasmic reticulum membrane</location>
        <topology evidence="13">Peripheral membrane protein</topology>
    </subcellularLocation>
    <subcellularLocation>
        <location evidence="13">Microsome membrane</location>
        <topology evidence="13">Peripheral membrane protein</topology>
    </subcellularLocation>
</comment>
<evidence type="ECO:0000256" key="13">
    <source>
        <dbReference type="RuleBase" id="RU368045"/>
    </source>
</evidence>
<dbReference type="Pfam" id="PF00067">
    <property type="entry name" value="p450"/>
    <property type="match status" value="1"/>
</dbReference>
<keyword evidence="10" id="KW-0472">Membrane</keyword>
<evidence type="ECO:0000256" key="10">
    <source>
        <dbReference type="ARBA" id="ARBA00023136"/>
    </source>
</evidence>
<keyword evidence="15" id="KW-1185">Reference proteome</keyword>
<dbReference type="PRINTS" id="PR00385">
    <property type="entry name" value="P450"/>
</dbReference>
<dbReference type="InterPro" id="IPR008066">
    <property type="entry name" value="Cyt_P450_E_grp-I_CYP1"/>
</dbReference>
<evidence type="ECO:0000256" key="2">
    <source>
        <dbReference type="ARBA" id="ARBA00010617"/>
    </source>
</evidence>
<dbReference type="GO" id="GO:0005506">
    <property type="term" value="F:iron ion binding"/>
    <property type="evidence" value="ECO:0007669"/>
    <property type="project" value="UniProtKB-UniRule"/>
</dbReference>
<dbReference type="GO" id="GO:0005789">
    <property type="term" value="C:endoplasmic reticulum membrane"/>
    <property type="evidence" value="ECO:0007669"/>
    <property type="project" value="UniProtKB-SubCell"/>
</dbReference>
<dbReference type="Ensembl" id="ENSVKKT00000004511.1">
    <property type="protein sequence ID" value="ENSVKKP00000004385.1"/>
    <property type="gene ID" value="ENSVKKG00000002656.1"/>
</dbReference>
<evidence type="ECO:0000256" key="7">
    <source>
        <dbReference type="ARBA" id="ARBA00023002"/>
    </source>
</evidence>
<keyword evidence="5 13" id="KW-0256">Endoplasmic reticulum</keyword>
<dbReference type="GO" id="GO:0004508">
    <property type="term" value="F:steroid 17-alpha-monooxygenase activity"/>
    <property type="evidence" value="ECO:0007669"/>
    <property type="project" value="TreeGrafter"/>
</dbReference>
<evidence type="ECO:0000256" key="1">
    <source>
        <dbReference type="ARBA" id="ARBA00001971"/>
    </source>
</evidence>
<dbReference type="Proteomes" id="UP000694545">
    <property type="component" value="Unplaced"/>
</dbReference>
<evidence type="ECO:0000256" key="4">
    <source>
        <dbReference type="ARBA" id="ARBA00022723"/>
    </source>
</evidence>
<evidence type="ECO:0000256" key="6">
    <source>
        <dbReference type="ARBA" id="ARBA00022848"/>
    </source>
</evidence>